<evidence type="ECO:0000256" key="1">
    <source>
        <dbReference type="SAM" id="MobiDB-lite"/>
    </source>
</evidence>
<dbReference type="Proteomes" id="UP000321577">
    <property type="component" value="Unassembled WGS sequence"/>
</dbReference>
<keyword evidence="4" id="KW-1185">Reference proteome</keyword>
<evidence type="ECO:0000313" key="3">
    <source>
        <dbReference type="EMBL" id="GEP46491.1"/>
    </source>
</evidence>
<gene>
    <name evidence="3" type="ORF">BGE01nite_57820</name>
</gene>
<dbReference type="EMBL" id="BKAG01000132">
    <property type="protein sequence ID" value="GEP46491.1"/>
    <property type="molecule type" value="Genomic_DNA"/>
</dbReference>
<dbReference type="RefSeq" id="WP_170267150.1">
    <property type="nucleotide sequence ID" value="NZ_BKAG01000132.1"/>
</dbReference>
<organism evidence="3 4">
    <name type="scientific">Brevifollis gellanilyticus</name>
    <dbReference type="NCBI Taxonomy" id="748831"/>
    <lineage>
        <taxon>Bacteria</taxon>
        <taxon>Pseudomonadati</taxon>
        <taxon>Verrucomicrobiota</taxon>
        <taxon>Verrucomicrobiia</taxon>
        <taxon>Verrucomicrobiales</taxon>
        <taxon>Verrucomicrobiaceae</taxon>
    </lineage>
</organism>
<feature type="compositionally biased region" description="Gly residues" evidence="1">
    <location>
        <begin position="60"/>
        <end position="77"/>
    </location>
</feature>
<feature type="chain" id="PRO_5021870372" description="DUF5666 domain-containing protein" evidence="2">
    <location>
        <begin position="21"/>
        <end position="174"/>
    </location>
</feature>
<feature type="compositionally biased region" description="Basic and acidic residues" evidence="1">
    <location>
        <begin position="39"/>
        <end position="55"/>
    </location>
</feature>
<evidence type="ECO:0000313" key="4">
    <source>
        <dbReference type="Proteomes" id="UP000321577"/>
    </source>
</evidence>
<evidence type="ECO:0008006" key="5">
    <source>
        <dbReference type="Google" id="ProtNLM"/>
    </source>
</evidence>
<dbReference type="AlphaFoldDB" id="A0A512MJL2"/>
<feature type="signal peptide" evidence="2">
    <location>
        <begin position="1"/>
        <end position="20"/>
    </location>
</feature>
<name>A0A512MJL2_9BACT</name>
<comment type="caution">
    <text evidence="3">The sequence shown here is derived from an EMBL/GenBank/DDBJ whole genome shotgun (WGS) entry which is preliminary data.</text>
</comment>
<sequence>MKTTLLLAAVVSLSSSVVLAQNETVTRGVDVKGADVKGSDVKGADVKGPDVKGPDVHGGTVTGGTVTGGSVTGGSVSGGTVTQGTVTPGLVTAFAEGREIRVSSAQSATVNVNGATAQVKLGEQMLSIEKARIVLDGKPLANLPEATKQVQVDVKDSMLIIKGDGKEVTRSKVK</sequence>
<protein>
    <recommendedName>
        <fullName evidence="5">DUF5666 domain-containing protein</fullName>
    </recommendedName>
</protein>
<keyword evidence="2" id="KW-0732">Signal</keyword>
<dbReference type="Gene3D" id="2.160.10.20">
    <property type="entry name" value="Insect antifreeze protein"/>
    <property type="match status" value="1"/>
</dbReference>
<evidence type="ECO:0000256" key="2">
    <source>
        <dbReference type="SAM" id="SignalP"/>
    </source>
</evidence>
<accession>A0A512MJL2</accession>
<feature type="region of interest" description="Disordered" evidence="1">
    <location>
        <begin position="39"/>
        <end position="79"/>
    </location>
</feature>
<proteinExistence type="predicted"/>
<reference evidence="3 4" key="1">
    <citation type="submission" date="2019-07" db="EMBL/GenBank/DDBJ databases">
        <title>Whole genome shotgun sequence of Brevifollis gellanilyticus NBRC 108608.</title>
        <authorList>
            <person name="Hosoyama A."/>
            <person name="Uohara A."/>
            <person name="Ohji S."/>
            <person name="Ichikawa N."/>
        </authorList>
    </citation>
    <scope>NUCLEOTIDE SEQUENCE [LARGE SCALE GENOMIC DNA]</scope>
    <source>
        <strain evidence="3 4">NBRC 108608</strain>
    </source>
</reference>